<feature type="transmembrane region" description="Helical" evidence="1">
    <location>
        <begin position="30"/>
        <end position="50"/>
    </location>
</feature>
<keyword evidence="4" id="KW-1185">Reference proteome</keyword>
<comment type="caution">
    <text evidence="3">The sequence shown here is derived from an EMBL/GenBank/DDBJ whole genome shotgun (WGS) entry which is preliminary data.</text>
</comment>
<evidence type="ECO:0000313" key="3">
    <source>
        <dbReference type="EMBL" id="MFC4961455.1"/>
    </source>
</evidence>
<dbReference type="RefSeq" id="WP_381229649.1">
    <property type="nucleotide sequence ID" value="NZ_JBHSIZ010000048.1"/>
</dbReference>
<dbReference type="Pfam" id="PF13400">
    <property type="entry name" value="Tad"/>
    <property type="match status" value="1"/>
</dbReference>
<dbReference type="EMBL" id="JBHSIZ010000048">
    <property type="protein sequence ID" value="MFC4961455.1"/>
    <property type="molecule type" value="Genomic_DNA"/>
</dbReference>
<evidence type="ECO:0000259" key="2">
    <source>
        <dbReference type="Pfam" id="PF13400"/>
    </source>
</evidence>
<reference evidence="4" key="1">
    <citation type="journal article" date="2019" name="Int. J. Syst. Evol. Microbiol.">
        <title>The Global Catalogue of Microorganisms (GCM) 10K type strain sequencing project: providing services to taxonomists for standard genome sequencing and annotation.</title>
        <authorList>
            <consortium name="The Broad Institute Genomics Platform"/>
            <consortium name="The Broad Institute Genome Sequencing Center for Infectious Disease"/>
            <person name="Wu L."/>
            <person name="Ma J."/>
        </authorList>
    </citation>
    <scope>NUCLEOTIDE SEQUENCE [LARGE SCALE GENOMIC DNA]</scope>
    <source>
        <strain evidence="4">CCM 7224</strain>
    </source>
</reference>
<evidence type="ECO:0000256" key="1">
    <source>
        <dbReference type="SAM" id="Phobius"/>
    </source>
</evidence>
<name>A0ABV9V1G5_9ACTN</name>
<dbReference type="Proteomes" id="UP001595834">
    <property type="component" value="Unassembled WGS sequence"/>
</dbReference>
<keyword evidence="1" id="KW-0812">Transmembrane</keyword>
<protein>
    <submittedName>
        <fullName evidence="3">Pilus assembly protein TadG-related protein</fullName>
    </submittedName>
</protein>
<feature type="domain" description="Putative Flp pilus-assembly TadG-like N-terminal" evidence="2">
    <location>
        <begin position="27"/>
        <end position="74"/>
    </location>
</feature>
<keyword evidence="1" id="KW-1133">Transmembrane helix</keyword>
<dbReference type="InterPro" id="IPR028087">
    <property type="entry name" value="Tad_N"/>
</dbReference>
<evidence type="ECO:0000313" key="4">
    <source>
        <dbReference type="Proteomes" id="UP001595834"/>
    </source>
</evidence>
<keyword evidence="1" id="KW-0472">Membrane</keyword>
<accession>A0ABV9V1G5</accession>
<organism evidence="3 4">
    <name type="scientific">Streptomyces mauvecolor</name>
    <dbReference type="NCBI Taxonomy" id="58345"/>
    <lineage>
        <taxon>Bacteria</taxon>
        <taxon>Bacillati</taxon>
        <taxon>Actinomycetota</taxon>
        <taxon>Actinomycetes</taxon>
        <taxon>Kitasatosporales</taxon>
        <taxon>Streptomycetaceae</taxon>
        <taxon>Streptomyces</taxon>
    </lineage>
</organism>
<proteinExistence type="predicted"/>
<gene>
    <name evidence="3" type="ORF">ACFPFX_34710</name>
</gene>
<sequence>MHHEQDQRTDRQDQGRRLIPDLRQDRGQAFPIYVVMVAGLLFLAFAFFAVGQASATRNGAQGAADSAALAAAQRAREELGPKFLVALTTPGGLDDIFKDGTFIAPAHDEAVSFAAKNHADLDPQGWNPHPGDVGQFKFTVGVRTQYTVGKSVIPGTENEKATAHATAVVELRCVLPPAKGSGSGPKPPPPPVTITCDGKDLPVDPRPALDKIFTVKLVD</sequence>